<proteinExistence type="predicted"/>
<name>A0ABT4UYW6_9PSEU</name>
<gene>
    <name evidence="1" type="ORF">OU415_15770</name>
</gene>
<dbReference type="RefSeq" id="WP_270949520.1">
    <property type="nucleotide sequence ID" value="NZ_JAQGLA010000021.1"/>
</dbReference>
<dbReference type="Proteomes" id="UP001210380">
    <property type="component" value="Unassembled WGS sequence"/>
</dbReference>
<sequence length="86" mass="9401">MTQVWLAGNNYDVVSASDVAADAETLEFRKADDVSRVLEIAITQVGDYGSPDLRIIVFRELSLAVVEDAVYYARKRFGVPSGMNSG</sequence>
<evidence type="ECO:0000313" key="1">
    <source>
        <dbReference type="EMBL" id="MDA3626903.1"/>
    </source>
</evidence>
<protein>
    <submittedName>
        <fullName evidence="1">Uncharacterized protein</fullName>
    </submittedName>
</protein>
<organism evidence="1 2">
    <name type="scientific">Saccharopolyspora oryzae</name>
    <dbReference type="NCBI Taxonomy" id="2997343"/>
    <lineage>
        <taxon>Bacteria</taxon>
        <taxon>Bacillati</taxon>
        <taxon>Actinomycetota</taxon>
        <taxon>Actinomycetes</taxon>
        <taxon>Pseudonocardiales</taxon>
        <taxon>Pseudonocardiaceae</taxon>
        <taxon>Saccharopolyspora</taxon>
    </lineage>
</organism>
<reference evidence="1 2" key="1">
    <citation type="submission" date="2022-11" db="EMBL/GenBank/DDBJ databases">
        <title>Draft genome sequence of Saccharopolyspora sp. WRP15-2 isolated from rhizosphere soils of wild rice in Thailand.</title>
        <authorList>
            <person name="Duangmal K."/>
            <person name="Kammanee S."/>
            <person name="Muangham S."/>
        </authorList>
    </citation>
    <scope>NUCLEOTIDE SEQUENCE [LARGE SCALE GENOMIC DNA]</scope>
    <source>
        <strain evidence="1 2">WRP15-2</strain>
    </source>
</reference>
<keyword evidence="2" id="KW-1185">Reference proteome</keyword>
<dbReference type="EMBL" id="JAQGLA010000021">
    <property type="protein sequence ID" value="MDA3626903.1"/>
    <property type="molecule type" value="Genomic_DNA"/>
</dbReference>
<evidence type="ECO:0000313" key="2">
    <source>
        <dbReference type="Proteomes" id="UP001210380"/>
    </source>
</evidence>
<accession>A0ABT4UYW6</accession>
<comment type="caution">
    <text evidence="1">The sequence shown here is derived from an EMBL/GenBank/DDBJ whole genome shotgun (WGS) entry which is preliminary data.</text>
</comment>